<evidence type="ECO:0000313" key="3">
    <source>
        <dbReference type="Proteomes" id="UP001314170"/>
    </source>
</evidence>
<evidence type="ECO:0000256" key="1">
    <source>
        <dbReference type="SAM" id="MobiDB-lite"/>
    </source>
</evidence>
<name>A0AAV1SFA1_9ROSI</name>
<reference evidence="2 3" key="1">
    <citation type="submission" date="2024-01" db="EMBL/GenBank/DDBJ databases">
        <authorList>
            <person name="Waweru B."/>
        </authorList>
    </citation>
    <scope>NUCLEOTIDE SEQUENCE [LARGE SCALE GENOMIC DNA]</scope>
</reference>
<protein>
    <submittedName>
        <fullName evidence="2">Uncharacterized protein</fullName>
    </submittedName>
</protein>
<evidence type="ECO:0000313" key="2">
    <source>
        <dbReference type="EMBL" id="CAK7349708.1"/>
    </source>
</evidence>
<dbReference type="Proteomes" id="UP001314170">
    <property type="component" value="Unassembled WGS sequence"/>
</dbReference>
<comment type="caution">
    <text evidence="2">The sequence shown here is derived from an EMBL/GenBank/DDBJ whole genome shotgun (WGS) entry which is preliminary data.</text>
</comment>
<dbReference type="AlphaFoldDB" id="A0AAV1SFA1"/>
<sequence length="95" mass="10939">MKAFKPCEEIMRRFELLAQQVVSYASMLKQWGKHLKACTTTTTTTTTHERESSHMNGPPYVMHDDSDDICHQWNKLWGIDLSQSTALVVDQARIN</sequence>
<gene>
    <name evidence="2" type="ORF">DCAF_LOCUS22428</name>
</gene>
<accession>A0AAV1SFA1</accession>
<organism evidence="2 3">
    <name type="scientific">Dovyalis caffra</name>
    <dbReference type="NCBI Taxonomy" id="77055"/>
    <lineage>
        <taxon>Eukaryota</taxon>
        <taxon>Viridiplantae</taxon>
        <taxon>Streptophyta</taxon>
        <taxon>Embryophyta</taxon>
        <taxon>Tracheophyta</taxon>
        <taxon>Spermatophyta</taxon>
        <taxon>Magnoliopsida</taxon>
        <taxon>eudicotyledons</taxon>
        <taxon>Gunneridae</taxon>
        <taxon>Pentapetalae</taxon>
        <taxon>rosids</taxon>
        <taxon>fabids</taxon>
        <taxon>Malpighiales</taxon>
        <taxon>Salicaceae</taxon>
        <taxon>Flacourtieae</taxon>
        <taxon>Dovyalis</taxon>
    </lineage>
</organism>
<feature type="region of interest" description="Disordered" evidence="1">
    <location>
        <begin position="42"/>
        <end position="61"/>
    </location>
</feature>
<dbReference type="EMBL" id="CAWUPB010001176">
    <property type="protein sequence ID" value="CAK7349708.1"/>
    <property type="molecule type" value="Genomic_DNA"/>
</dbReference>
<keyword evidence="3" id="KW-1185">Reference proteome</keyword>
<proteinExistence type="predicted"/>